<evidence type="ECO:0000259" key="11">
    <source>
        <dbReference type="SMART" id="SM00481"/>
    </source>
</evidence>
<dbReference type="Proteomes" id="UP001139011">
    <property type="component" value="Unassembled WGS sequence"/>
</dbReference>
<dbReference type="NCBIfam" id="NF004226">
    <property type="entry name" value="PRK05673.1"/>
    <property type="match status" value="1"/>
</dbReference>
<dbReference type="RefSeq" id="WP_248253398.1">
    <property type="nucleotide sequence ID" value="NZ_JAIWJX010000002.1"/>
</dbReference>
<evidence type="ECO:0000256" key="5">
    <source>
        <dbReference type="ARBA" id="ARBA00022679"/>
    </source>
</evidence>
<comment type="catalytic activity">
    <reaction evidence="10">
        <text>DNA(n) + a 2'-deoxyribonucleoside 5'-triphosphate = DNA(n+1) + diphosphate</text>
        <dbReference type="Rhea" id="RHEA:22508"/>
        <dbReference type="Rhea" id="RHEA-COMP:17339"/>
        <dbReference type="Rhea" id="RHEA-COMP:17340"/>
        <dbReference type="ChEBI" id="CHEBI:33019"/>
        <dbReference type="ChEBI" id="CHEBI:61560"/>
        <dbReference type="ChEBI" id="CHEBI:173112"/>
        <dbReference type="EC" id="2.7.7.7"/>
    </reaction>
</comment>
<dbReference type="InterPro" id="IPR041931">
    <property type="entry name" value="DNA_pol3_alpha_thumb_dom"/>
</dbReference>
<comment type="similarity">
    <text evidence="2">Belongs to the DNA polymerase type-C family. DnaE subfamily.</text>
</comment>
<dbReference type="GO" id="GO:0006260">
    <property type="term" value="P:DNA replication"/>
    <property type="evidence" value="ECO:0007669"/>
    <property type="project" value="UniProtKB-KW"/>
</dbReference>
<dbReference type="Pfam" id="PF17657">
    <property type="entry name" value="DNA_pol3_finger"/>
    <property type="match status" value="1"/>
</dbReference>
<comment type="function">
    <text evidence="9">DNA polymerase III is a complex, multichain enzyme responsible for most of the replicative synthesis in bacteria. This DNA polymerase also exhibits 3' to 5' exonuclease activity. The alpha chain is the DNA polymerase.</text>
</comment>
<dbReference type="GO" id="GO:0003676">
    <property type="term" value="F:nucleic acid binding"/>
    <property type="evidence" value="ECO:0007669"/>
    <property type="project" value="InterPro"/>
</dbReference>
<evidence type="ECO:0000256" key="8">
    <source>
        <dbReference type="ARBA" id="ARBA00022932"/>
    </source>
</evidence>
<sequence length="1130" mass="127556">MTFVPLHIHTEYSLLESSCRLKPLIHRAKELGFRALAITDKLNMYGVIPFYRECMKQGIKPIIGLEVNLLLSPVFDKRQKPEIGKLLLYARNNEGYQNLLKISTKLMQETSAVPSLQKDVLKGHNGGLLAISSGAEGEIQQFIARGEEERAKEACRLYRNWFGPHFYLGVEDHGTGKEKNINFEIEHLSKEENILLAATHETFYIHPEEAESHEVLLCIKNGQKLNEPEREVLPTEEFYLISSEEMERRFNHLAGAIDATAKIAADCNVELSFGQQLIPEFPLPEGTDSSVYLRELCLQGAAVRYGETNKKVLQRLNYELDIIHKMKFDDYFLIVWDFMKFAHESGMITGPGRGSAAGSLVAYVLRITDVDPIKHDLLFERFLNPERVTMPDIDIDFPDIRRDEVLQYVKEKYGNERVAQIITFGTLAAKAAIRDTARVLNLPGNLVDSVSRQIPSRPGMTLSRAAEESFGLQKLLKESPHVQKLLEVAGTLEGLPRHASTHAAGVIISGRPLTEYTPLQAGNEGIPLTQFSMEWLEEIGLLKMDFLGLRNLTLLEEICSLVQKGTGRKINLSEIPFNDSSTFEMLSKGDTTGIFQLESDGMRRVLQQLKPTEFEDIVAVNALYRPGPMQNIPDYIAGKHKQRSVEYRHPDLEPILKPTYGVIVYQEQIMKIASEMAGFSLGEADLLRRAVSKKKRDVLDREREHFVRGCLTKGHDEHTANGLYDLIVRFADYGFNRSHAAAYSVIAYQLAYLKANYPLYFMAALLSSVTGNPEKIEQYIKECAEKSITVKPPSIISSFLHFTVEGDCVRFGLLCIKNAGYQAIKHVIAAREQHPFYDLFDVCAFSPAKAVNKRTLESLIFAGALDDFGQDRACLLASLDRAIEYGDKVQAYREENQFQLFEEQDSIRKPEYVEVPPFQETERLKFEQEALGFYLSGHPLKKYKPVLGRFSAVSIGQALSQNAKSAVRLGIMVTKARTIKTKKGELMAFLSGSDESGEIEFVAFPKVYKAYHDLLQKGEFLLVEGTLEEKEGAWQVLLNKAGLLSSLNEREEVQEQQQVLYLKIQENPSSTRLNHLKDLLRSSHGNAEVILYYEQDRKSVKLSQLIAPTTELLSKIKELIGAENVVLKGK</sequence>
<dbReference type="GO" id="GO:0005737">
    <property type="term" value="C:cytoplasm"/>
    <property type="evidence" value="ECO:0007669"/>
    <property type="project" value="UniProtKB-SubCell"/>
</dbReference>
<dbReference type="SMART" id="SM00481">
    <property type="entry name" value="POLIIIAc"/>
    <property type="match status" value="1"/>
</dbReference>
<proteinExistence type="inferred from homology"/>
<organism evidence="12 13">
    <name type="scientific">Fictibacillus marinisediminis</name>
    <dbReference type="NCBI Taxonomy" id="2878389"/>
    <lineage>
        <taxon>Bacteria</taxon>
        <taxon>Bacillati</taxon>
        <taxon>Bacillota</taxon>
        <taxon>Bacilli</taxon>
        <taxon>Bacillales</taxon>
        <taxon>Fictibacillaceae</taxon>
        <taxon>Fictibacillus</taxon>
    </lineage>
</organism>
<dbReference type="SUPFAM" id="SSF89550">
    <property type="entry name" value="PHP domain-like"/>
    <property type="match status" value="1"/>
</dbReference>
<dbReference type="InterPro" id="IPR040982">
    <property type="entry name" value="DNA_pol3_finger"/>
</dbReference>
<keyword evidence="8" id="KW-0239">DNA-directed DNA polymerase</keyword>
<dbReference type="AlphaFoldDB" id="A0A9X1XEG6"/>
<accession>A0A9X1XEG6</accession>
<dbReference type="Gene3D" id="3.20.20.140">
    <property type="entry name" value="Metal-dependent hydrolases"/>
    <property type="match status" value="1"/>
</dbReference>
<dbReference type="GO" id="GO:0003887">
    <property type="term" value="F:DNA-directed DNA polymerase activity"/>
    <property type="evidence" value="ECO:0007669"/>
    <property type="project" value="UniProtKB-KW"/>
</dbReference>
<evidence type="ECO:0000313" key="13">
    <source>
        <dbReference type="Proteomes" id="UP001139011"/>
    </source>
</evidence>
<evidence type="ECO:0000256" key="6">
    <source>
        <dbReference type="ARBA" id="ARBA00022695"/>
    </source>
</evidence>
<evidence type="ECO:0000256" key="7">
    <source>
        <dbReference type="ARBA" id="ARBA00022705"/>
    </source>
</evidence>
<keyword evidence="7" id="KW-0235">DNA replication</keyword>
<dbReference type="CDD" id="cd04485">
    <property type="entry name" value="DnaE_OBF"/>
    <property type="match status" value="1"/>
</dbReference>
<dbReference type="Gene3D" id="1.10.10.1600">
    <property type="entry name" value="Bacterial DNA polymerase III alpha subunit, thumb domain"/>
    <property type="match status" value="1"/>
</dbReference>
<dbReference type="Pfam" id="PF02811">
    <property type="entry name" value="PHP"/>
    <property type="match status" value="1"/>
</dbReference>
<dbReference type="InterPro" id="IPR004365">
    <property type="entry name" value="NA-bd_OB_tRNA"/>
</dbReference>
<dbReference type="InterPro" id="IPR003141">
    <property type="entry name" value="Pol/His_phosphatase_N"/>
</dbReference>
<dbReference type="PANTHER" id="PTHR32294">
    <property type="entry name" value="DNA POLYMERASE III SUBUNIT ALPHA"/>
    <property type="match status" value="1"/>
</dbReference>
<dbReference type="EMBL" id="JAIWJX010000002">
    <property type="protein sequence ID" value="MCK6258038.1"/>
    <property type="molecule type" value="Genomic_DNA"/>
</dbReference>
<comment type="caution">
    <text evidence="12">The sequence shown here is derived from an EMBL/GenBank/DDBJ whole genome shotgun (WGS) entry which is preliminary data.</text>
</comment>
<dbReference type="NCBIfam" id="NF005298">
    <property type="entry name" value="PRK06826.1"/>
    <property type="match status" value="1"/>
</dbReference>
<evidence type="ECO:0000313" key="12">
    <source>
        <dbReference type="EMBL" id="MCK6258038.1"/>
    </source>
</evidence>
<evidence type="ECO:0000256" key="10">
    <source>
        <dbReference type="ARBA" id="ARBA00049244"/>
    </source>
</evidence>
<evidence type="ECO:0000256" key="9">
    <source>
        <dbReference type="ARBA" id="ARBA00025611"/>
    </source>
</evidence>
<dbReference type="InterPro" id="IPR016195">
    <property type="entry name" value="Pol/histidinol_Pase-like"/>
</dbReference>
<dbReference type="InterPro" id="IPR011708">
    <property type="entry name" value="DNA_pol3_alpha_NTPase_dom"/>
</dbReference>
<name>A0A9X1XEG6_9BACL</name>
<protein>
    <recommendedName>
        <fullName evidence="4">DNA polymerase III subunit alpha</fullName>
        <ecNumber evidence="3">2.7.7.7</ecNumber>
    </recommendedName>
</protein>
<dbReference type="Pfam" id="PF01336">
    <property type="entry name" value="tRNA_anti-codon"/>
    <property type="match status" value="1"/>
</dbReference>
<comment type="subcellular location">
    <subcellularLocation>
        <location evidence="1">Cytoplasm</location>
    </subcellularLocation>
</comment>
<dbReference type="InterPro" id="IPR004013">
    <property type="entry name" value="PHP_dom"/>
</dbReference>
<evidence type="ECO:0000256" key="1">
    <source>
        <dbReference type="ARBA" id="ARBA00004496"/>
    </source>
</evidence>
<dbReference type="NCBIfam" id="TIGR00594">
    <property type="entry name" value="polc"/>
    <property type="match status" value="1"/>
</dbReference>
<reference evidence="12" key="1">
    <citation type="submission" date="2021-09" db="EMBL/GenBank/DDBJ databases">
        <title>Genome analysis of Fictibacillus sp. KIGAM418 isolated from marine sediment.</title>
        <authorList>
            <person name="Seo M.-J."/>
            <person name="Cho E.-S."/>
            <person name="Hwang C.Y."/>
        </authorList>
    </citation>
    <scope>NUCLEOTIDE SEQUENCE</scope>
    <source>
        <strain evidence="12">KIGAM418</strain>
    </source>
</reference>
<evidence type="ECO:0000256" key="3">
    <source>
        <dbReference type="ARBA" id="ARBA00012417"/>
    </source>
</evidence>
<evidence type="ECO:0000256" key="2">
    <source>
        <dbReference type="ARBA" id="ARBA00009496"/>
    </source>
</evidence>
<dbReference type="InterPro" id="IPR029460">
    <property type="entry name" value="DNAPol_HHH"/>
</dbReference>
<dbReference type="Pfam" id="PF14579">
    <property type="entry name" value="HHH_6"/>
    <property type="match status" value="1"/>
</dbReference>
<dbReference type="EC" id="2.7.7.7" evidence="3"/>
<dbReference type="PANTHER" id="PTHR32294:SF0">
    <property type="entry name" value="DNA POLYMERASE III SUBUNIT ALPHA"/>
    <property type="match status" value="1"/>
</dbReference>
<evidence type="ECO:0000256" key="4">
    <source>
        <dbReference type="ARBA" id="ARBA00019114"/>
    </source>
</evidence>
<feature type="domain" description="Polymerase/histidinol phosphatase N-terminal" evidence="11">
    <location>
        <begin position="4"/>
        <end position="71"/>
    </location>
</feature>
<dbReference type="Pfam" id="PF07733">
    <property type="entry name" value="DNA_pol3_alpha"/>
    <property type="match status" value="1"/>
</dbReference>
<keyword evidence="13" id="KW-1185">Reference proteome</keyword>
<keyword evidence="6 12" id="KW-0548">Nucleotidyltransferase</keyword>
<dbReference type="InterPro" id="IPR004805">
    <property type="entry name" value="DnaE2/DnaE/PolC"/>
</dbReference>
<keyword evidence="5 12" id="KW-0808">Transferase</keyword>
<dbReference type="Gene3D" id="1.10.150.870">
    <property type="match status" value="1"/>
</dbReference>
<dbReference type="GO" id="GO:0008408">
    <property type="term" value="F:3'-5' exonuclease activity"/>
    <property type="evidence" value="ECO:0007669"/>
    <property type="project" value="InterPro"/>
</dbReference>
<gene>
    <name evidence="12" type="ORF">LCY76_15780</name>
</gene>